<feature type="chain" id="PRO_5021292720" description="DUF4189 domain-containing protein" evidence="1">
    <location>
        <begin position="31"/>
        <end position="225"/>
    </location>
</feature>
<dbReference type="EMBL" id="SRPG01000013">
    <property type="protein sequence ID" value="TGN68085.1"/>
    <property type="molecule type" value="Genomic_DNA"/>
</dbReference>
<dbReference type="AlphaFoldDB" id="A0A4Z1CRU6"/>
<proteinExistence type="predicted"/>
<keyword evidence="1" id="KW-0732">Signal</keyword>
<evidence type="ECO:0000313" key="2">
    <source>
        <dbReference type="EMBL" id="TGN68085.1"/>
    </source>
</evidence>
<evidence type="ECO:0000256" key="1">
    <source>
        <dbReference type="SAM" id="SignalP"/>
    </source>
</evidence>
<organism evidence="2 3">
    <name type="scientific">Paracoccus liaowanqingii</name>
    <dbReference type="NCBI Taxonomy" id="2560053"/>
    <lineage>
        <taxon>Bacteria</taxon>
        <taxon>Pseudomonadati</taxon>
        <taxon>Pseudomonadota</taxon>
        <taxon>Alphaproteobacteria</taxon>
        <taxon>Rhodobacterales</taxon>
        <taxon>Paracoccaceae</taxon>
        <taxon>Paracoccus</taxon>
    </lineage>
</organism>
<accession>A0A4Z1CRU6</accession>
<name>A0A4Z1CRU6_9RHOB</name>
<dbReference type="RefSeq" id="WP_135816263.1">
    <property type="nucleotide sequence ID" value="NZ_SRPG01000013.1"/>
</dbReference>
<sequence>MTERYQGAQDDRTGPRLLLRLCLMAGLASAAAGTAARAQPAEAPVLPTAEQTLALLPDPERYRLVILDEGLSPDAVQIIGTRIIDTLGEDHFFGAVAAHLPKDSRQLAIRLRAKLHSIEAAERAALDDCEAERTEGASACRLIGQIVPEEWTDDTPDLSHDVMYALSQSAGRLDGPIVVARSRDTANWAIWGGEDTRQSALDECNAAVRAAGAVPDCDIVVEDAP</sequence>
<protein>
    <recommendedName>
        <fullName evidence="4">DUF4189 domain-containing protein</fullName>
    </recommendedName>
</protein>
<evidence type="ECO:0000313" key="3">
    <source>
        <dbReference type="Proteomes" id="UP000297972"/>
    </source>
</evidence>
<reference evidence="2 3" key="1">
    <citation type="submission" date="2019-03" db="EMBL/GenBank/DDBJ databases">
        <authorList>
            <person name="Li J."/>
        </authorList>
    </citation>
    <scope>NUCLEOTIDE SEQUENCE [LARGE SCALE GENOMIC DNA]</scope>
    <source>
        <strain evidence="2 3">3058</strain>
    </source>
</reference>
<evidence type="ECO:0008006" key="4">
    <source>
        <dbReference type="Google" id="ProtNLM"/>
    </source>
</evidence>
<comment type="caution">
    <text evidence="2">The sequence shown here is derived from an EMBL/GenBank/DDBJ whole genome shotgun (WGS) entry which is preliminary data.</text>
</comment>
<dbReference type="OrthoDB" id="7770213at2"/>
<dbReference type="Proteomes" id="UP000297972">
    <property type="component" value="Unassembled WGS sequence"/>
</dbReference>
<feature type="signal peptide" evidence="1">
    <location>
        <begin position="1"/>
        <end position="30"/>
    </location>
</feature>
<keyword evidence="3" id="KW-1185">Reference proteome</keyword>
<gene>
    <name evidence="2" type="ORF">E4L95_02580</name>
</gene>